<organism evidence="1 2">
    <name type="scientific">Micromonospora parastrephiae</name>
    <dbReference type="NCBI Taxonomy" id="2806101"/>
    <lineage>
        <taxon>Bacteria</taxon>
        <taxon>Bacillati</taxon>
        <taxon>Actinomycetota</taxon>
        <taxon>Actinomycetes</taxon>
        <taxon>Micromonosporales</taxon>
        <taxon>Micromonosporaceae</taxon>
        <taxon>Micromonospora</taxon>
    </lineage>
</organism>
<dbReference type="EMBL" id="JAEVHM010000003">
    <property type="protein sequence ID" value="MBM0230696.1"/>
    <property type="molecule type" value="Genomic_DNA"/>
</dbReference>
<protein>
    <submittedName>
        <fullName evidence="1">PqqD family protein</fullName>
    </submittedName>
</protein>
<evidence type="ECO:0000313" key="2">
    <source>
        <dbReference type="Proteomes" id="UP000601027"/>
    </source>
</evidence>
<dbReference type="RefSeq" id="WP_203173183.1">
    <property type="nucleotide sequence ID" value="NZ_JAEVHM010000003.1"/>
</dbReference>
<dbReference type="InterPro" id="IPR008792">
    <property type="entry name" value="PQQD"/>
</dbReference>
<comment type="caution">
    <text evidence="1">The sequence shown here is derived from an EMBL/GenBank/DDBJ whole genome shotgun (WGS) entry which is preliminary data.</text>
</comment>
<accession>A0ABS1XN58</accession>
<sequence>MRLDARLRRVGGGLIVAGPDHDKARGREPLTLSYTAEVIFRCIDGSRSLERISELVAEDFEMPAEGIVGDVVELIDELVHAGVVEYLS</sequence>
<proteinExistence type="predicted"/>
<dbReference type="InterPro" id="IPR041881">
    <property type="entry name" value="PqqD_sf"/>
</dbReference>
<name>A0ABS1XN58_9ACTN</name>
<gene>
    <name evidence="1" type="ORF">JNW91_01655</name>
</gene>
<dbReference type="Pfam" id="PF05402">
    <property type="entry name" value="PqqD"/>
    <property type="match status" value="1"/>
</dbReference>
<dbReference type="Gene3D" id="1.10.10.1150">
    <property type="entry name" value="Coenzyme PQQ synthesis protein D (PqqD)"/>
    <property type="match status" value="1"/>
</dbReference>
<evidence type="ECO:0000313" key="1">
    <source>
        <dbReference type="EMBL" id="MBM0230696.1"/>
    </source>
</evidence>
<reference evidence="1 2" key="1">
    <citation type="submission" date="2021-01" db="EMBL/GenBank/DDBJ databases">
        <title>Draft genome sequence of Micromonospora sp. strain STR1_7.</title>
        <authorList>
            <person name="Karlyshev A."/>
            <person name="Jawad R."/>
        </authorList>
    </citation>
    <scope>NUCLEOTIDE SEQUENCE [LARGE SCALE GENOMIC DNA]</scope>
    <source>
        <strain evidence="1 2">STR1-7</strain>
    </source>
</reference>
<keyword evidence="2" id="KW-1185">Reference proteome</keyword>
<dbReference type="Proteomes" id="UP000601027">
    <property type="component" value="Unassembled WGS sequence"/>
</dbReference>